<evidence type="ECO:0000256" key="1">
    <source>
        <dbReference type="ARBA" id="ARBA00009375"/>
    </source>
</evidence>
<dbReference type="PIRSF" id="PIRSF001430">
    <property type="entry name" value="tRNA_psdUrid_synth"/>
    <property type="match status" value="1"/>
</dbReference>
<dbReference type="SUPFAM" id="SSF55120">
    <property type="entry name" value="Pseudouridine synthase"/>
    <property type="match status" value="1"/>
</dbReference>
<sequence length="245" mass="28136">MKNIRLELQYDGSRYLGWQRLNEKDITIQGKMEDMLSLMSNEKTNVIGCSRTDKGVHAKGYVCNFITNSELSPKEIIDYSNKYLPEDIRVIKASEASERFHARYNAKSKLYRYTIDNNKYADVFSRKYSSHIPESLDIELMKIASKNFIGTHDFEGFTTMKSKKKNCVRTISDIQISQQNNFIFIDYTGDGFLHNMIRIITGTLLRAARKDLSPQEITNILTTKDRSIAGPMVESKGLALIKVSY</sequence>
<comment type="caution">
    <text evidence="4">Lacks conserved residue(s) required for the propagation of feature annotation.</text>
</comment>
<dbReference type="InterPro" id="IPR020097">
    <property type="entry name" value="PsdUridine_synth_TruA_a/b_dom"/>
</dbReference>
<keyword evidence="8" id="KW-1185">Reference proteome</keyword>
<dbReference type="Pfam" id="PF01416">
    <property type="entry name" value="PseudoU_synth_1"/>
    <property type="match status" value="2"/>
</dbReference>
<evidence type="ECO:0000256" key="2">
    <source>
        <dbReference type="ARBA" id="ARBA00022694"/>
    </source>
</evidence>
<evidence type="ECO:0000256" key="3">
    <source>
        <dbReference type="ARBA" id="ARBA00023235"/>
    </source>
</evidence>
<evidence type="ECO:0000313" key="7">
    <source>
        <dbReference type="EMBL" id="MBP2027571.1"/>
    </source>
</evidence>
<dbReference type="Gene3D" id="3.30.70.660">
    <property type="entry name" value="Pseudouridine synthase I, catalytic domain, C-terminal subdomain"/>
    <property type="match status" value="1"/>
</dbReference>
<protein>
    <recommendedName>
        <fullName evidence="4">tRNA pseudouridine synthase A</fullName>
        <ecNumber evidence="4">5.4.99.12</ecNumber>
    </recommendedName>
    <alternativeName>
        <fullName evidence="4">tRNA pseudouridine(38-40) synthase</fullName>
    </alternativeName>
    <alternativeName>
        <fullName evidence="4">tRNA pseudouridylate synthase I</fullName>
    </alternativeName>
    <alternativeName>
        <fullName evidence="4">tRNA-uridine isomerase I</fullName>
    </alternativeName>
</protein>
<dbReference type="InterPro" id="IPR020094">
    <property type="entry name" value="TruA/RsuA/RluB/E/F_N"/>
</dbReference>
<dbReference type="RefSeq" id="WP_209660636.1">
    <property type="nucleotide sequence ID" value="NZ_JAGGLI010000013.1"/>
</dbReference>
<comment type="catalytic activity">
    <reaction evidence="4 5">
        <text>uridine(38/39/40) in tRNA = pseudouridine(38/39/40) in tRNA</text>
        <dbReference type="Rhea" id="RHEA:22376"/>
        <dbReference type="Rhea" id="RHEA-COMP:10085"/>
        <dbReference type="Rhea" id="RHEA-COMP:10087"/>
        <dbReference type="ChEBI" id="CHEBI:65314"/>
        <dbReference type="ChEBI" id="CHEBI:65315"/>
        <dbReference type="EC" id="5.4.99.12"/>
    </reaction>
</comment>
<accession>A0ABS4KKB2</accession>
<dbReference type="NCBIfam" id="TIGR00071">
    <property type="entry name" value="hisT_truA"/>
    <property type="match status" value="1"/>
</dbReference>
<proteinExistence type="inferred from homology"/>
<dbReference type="CDD" id="cd02570">
    <property type="entry name" value="PseudoU_synth_EcTruA"/>
    <property type="match status" value="1"/>
</dbReference>
<comment type="function">
    <text evidence="4">Formation of pseudouridine at positions 38, 39 and 40 in the anticodon stem and loop of transfer RNAs.</text>
</comment>
<dbReference type="EC" id="5.4.99.12" evidence="4"/>
<feature type="binding site" evidence="4">
    <location>
        <position position="111"/>
    </location>
    <ligand>
        <name>substrate</name>
    </ligand>
</feature>
<organism evidence="7 8">
    <name type="scientific">Acetoanaerobium pronyense</name>
    <dbReference type="NCBI Taxonomy" id="1482736"/>
    <lineage>
        <taxon>Bacteria</taxon>
        <taxon>Bacillati</taxon>
        <taxon>Bacillota</taxon>
        <taxon>Clostridia</taxon>
        <taxon>Peptostreptococcales</taxon>
        <taxon>Filifactoraceae</taxon>
        <taxon>Acetoanaerobium</taxon>
    </lineage>
</organism>
<dbReference type="GO" id="GO:0160147">
    <property type="term" value="F:tRNA pseudouridine(38-40) synthase activity"/>
    <property type="evidence" value="ECO:0007669"/>
    <property type="project" value="UniProtKB-EC"/>
</dbReference>
<dbReference type="InterPro" id="IPR001406">
    <property type="entry name" value="PsdUridine_synth_TruA"/>
</dbReference>
<gene>
    <name evidence="4" type="primary">truA</name>
    <name evidence="7" type="ORF">J2Z35_001368</name>
</gene>
<feature type="domain" description="Pseudouridine synthase I TruA alpha/beta" evidence="6">
    <location>
        <begin position="9"/>
        <end position="105"/>
    </location>
</feature>
<dbReference type="PANTHER" id="PTHR11142">
    <property type="entry name" value="PSEUDOURIDYLATE SYNTHASE"/>
    <property type="match status" value="1"/>
</dbReference>
<evidence type="ECO:0000313" key="8">
    <source>
        <dbReference type="Proteomes" id="UP001314903"/>
    </source>
</evidence>
<dbReference type="HAMAP" id="MF_00171">
    <property type="entry name" value="TruA"/>
    <property type="match status" value="1"/>
</dbReference>
<name>A0ABS4KKB2_9FIRM</name>
<feature type="domain" description="Pseudouridine synthase I TruA alpha/beta" evidence="6">
    <location>
        <begin position="144"/>
        <end position="245"/>
    </location>
</feature>
<feature type="active site" description="Nucleophile" evidence="4">
    <location>
        <position position="53"/>
    </location>
</feature>
<comment type="subunit">
    <text evidence="4">Homodimer.</text>
</comment>
<keyword evidence="2 4" id="KW-0819">tRNA processing</keyword>
<reference evidence="7 8" key="1">
    <citation type="submission" date="2021-03" db="EMBL/GenBank/DDBJ databases">
        <title>Genomic Encyclopedia of Type Strains, Phase IV (KMG-IV): sequencing the most valuable type-strain genomes for metagenomic binning, comparative biology and taxonomic classification.</title>
        <authorList>
            <person name="Goeker M."/>
        </authorList>
    </citation>
    <scope>NUCLEOTIDE SEQUENCE [LARGE SCALE GENOMIC DNA]</scope>
    <source>
        <strain evidence="7 8">DSM 27512</strain>
    </source>
</reference>
<evidence type="ECO:0000256" key="4">
    <source>
        <dbReference type="HAMAP-Rule" id="MF_00171"/>
    </source>
</evidence>
<evidence type="ECO:0000259" key="6">
    <source>
        <dbReference type="Pfam" id="PF01416"/>
    </source>
</evidence>
<dbReference type="EMBL" id="JAGGLI010000013">
    <property type="protein sequence ID" value="MBP2027571.1"/>
    <property type="molecule type" value="Genomic_DNA"/>
</dbReference>
<comment type="caution">
    <text evidence="7">The sequence shown here is derived from an EMBL/GenBank/DDBJ whole genome shotgun (WGS) entry which is preliminary data.</text>
</comment>
<dbReference type="InterPro" id="IPR020103">
    <property type="entry name" value="PsdUridine_synth_cat_dom_sf"/>
</dbReference>
<keyword evidence="3 4" id="KW-0413">Isomerase</keyword>
<dbReference type="Gene3D" id="3.30.70.580">
    <property type="entry name" value="Pseudouridine synthase I, catalytic domain, N-terminal subdomain"/>
    <property type="match status" value="1"/>
</dbReference>
<dbReference type="InterPro" id="IPR020095">
    <property type="entry name" value="PsdUridine_synth_TruA_C"/>
</dbReference>
<comment type="similarity">
    <text evidence="1 4 5">Belongs to the tRNA pseudouridine synthase TruA family.</text>
</comment>
<dbReference type="Proteomes" id="UP001314903">
    <property type="component" value="Unassembled WGS sequence"/>
</dbReference>
<evidence type="ECO:0000256" key="5">
    <source>
        <dbReference type="RuleBase" id="RU003792"/>
    </source>
</evidence>
<dbReference type="PANTHER" id="PTHR11142:SF22">
    <property type="entry name" value="TRNA PSEUDOURIDINE SYNTHASE A 2"/>
    <property type="match status" value="1"/>
</dbReference>